<keyword evidence="5" id="KW-1185">Reference proteome</keyword>
<accession>A0A0C2MCC6</accession>
<dbReference type="PROSITE" id="PS50195">
    <property type="entry name" value="PX"/>
    <property type="match status" value="1"/>
</dbReference>
<evidence type="ECO:0000313" key="5">
    <source>
        <dbReference type="Proteomes" id="UP000031668"/>
    </source>
</evidence>
<reference evidence="4 5" key="1">
    <citation type="journal article" date="2014" name="Genome Biol. Evol.">
        <title>The genome of the myxosporean Thelohanellus kitauei shows adaptations to nutrient acquisition within its fish host.</title>
        <authorList>
            <person name="Yang Y."/>
            <person name="Xiong J."/>
            <person name="Zhou Z."/>
            <person name="Huo F."/>
            <person name="Miao W."/>
            <person name="Ran C."/>
            <person name="Liu Y."/>
            <person name="Zhang J."/>
            <person name="Feng J."/>
            <person name="Wang M."/>
            <person name="Wang M."/>
            <person name="Wang L."/>
            <person name="Yao B."/>
        </authorList>
    </citation>
    <scope>NUCLEOTIDE SEQUENCE [LARGE SCALE GENOMIC DNA]</scope>
    <source>
        <strain evidence="4">Wuqing</strain>
    </source>
</reference>
<dbReference type="InterPro" id="IPR001683">
    <property type="entry name" value="PX_dom"/>
</dbReference>
<dbReference type="Pfam" id="PF08628">
    <property type="entry name" value="Nexin_C"/>
    <property type="match status" value="1"/>
</dbReference>
<dbReference type="PROSITE" id="PS51207">
    <property type="entry name" value="PXA"/>
    <property type="match status" value="1"/>
</dbReference>
<evidence type="ECO:0000259" key="3">
    <source>
        <dbReference type="PROSITE" id="PS51207"/>
    </source>
</evidence>
<dbReference type="InterPro" id="IPR036871">
    <property type="entry name" value="PX_dom_sf"/>
</dbReference>
<dbReference type="EMBL" id="JWZT01004123">
    <property type="protein sequence ID" value="KII64706.1"/>
    <property type="molecule type" value="Genomic_DNA"/>
</dbReference>
<organism evidence="4 5">
    <name type="scientific">Thelohanellus kitauei</name>
    <name type="common">Myxosporean</name>
    <dbReference type="NCBI Taxonomy" id="669202"/>
    <lineage>
        <taxon>Eukaryota</taxon>
        <taxon>Metazoa</taxon>
        <taxon>Cnidaria</taxon>
        <taxon>Myxozoa</taxon>
        <taxon>Myxosporea</taxon>
        <taxon>Bivalvulida</taxon>
        <taxon>Platysporina</taxon>
        <taxon>Myxobolidae</taxon>
        <taxon>Thelohanellus</taxon>
    </lineage>
</organism>
<feature type="domain" description="PX" evidence="2">
    <location>
        <begin position="488"/>
        <end position="607"/>
    </location>
</feature>
<sequence length="816" mass="95585">MNTGLPGVTYFVKNRKSTMPSYNPTGIEQLDQVIEHISYLFMRDFVLEWHDQYFNDKVFTSSIMLNFNVLISYMCCKIKNVKWSYFCAIKLNRIFANHVKIYIKALSTLNERELICQSHTKIISEFFELETSTDKKISHKNVCTDVNKEIEFLTFLVESFLYLLLPEQHFNDKVLRFFIRDVVVTQLFLPLINSICDPDFINRGIHTYHTHTNYNNESFINAIRITFSHRDLHELITAIQFEITKLSGNDMNDKGIWFITFDSDDGIKKQILSLMFVKSLCSNQLENLKRNKYRNQNPNFGQNDESPLLDINSNPINIQVSDRSKEIPFKDLLENNVSFPYLADYFQEIGEDHLIFLYFGIKDLLDNFDQSPTSDHNSRKSSNTSDDQITLLRLEIFNMIHTSQKQFDNKPIKFDHRPHFSNIIQEASKPIPVLNALKHLQASVNISFENDFSLLPRTIVLKSILLISKIPKVYSASLVLADLFQKDFAIDVNIADHEITVQYSTKFISYIINVIIVSHNVQYSWNIMRRYRDFLQFHHNLVSKFPFVANIFFPTSKLTGAKLEDIIEKRKKALGDYLKALINHENFKSNKQFYQIISNFIDKNIHVYWKNQDAALQSESIDSSQRIYPTETDQDYIKLSYMNLDREEIETRAMSILVNLMEEMFDLRTKTPWLARQLKTFIKEVYIAATGDRVIRQIIDDIDDYLSATKMVEYLTYFREQFWPGNVWCGFSAPRSESLKSRERLIASSILIGIIPTELRRFLGEEVVLDGVRKLFNMLQISQLNKRLFYVVLESIIETIFPDNSYPEIIKTLAES</sequence>
<proteinExistence type="inferred from homology"/>
<dbReference type="CDD" id="cd06093">
    <property type="entry name" value="PX_domain"/>
    <property type="match status" value="1"/>
</dbReference>
<dbReference type="OMA" id="CETINNT"/>
<dbReference type="Pfam" id="PF00787">
    <property type="entry name" value="PX"/>
    <property type="match status" value="1"/>
</dbReference>
<name>A0A0C2MCC6_THEKT</name>
<dbReference type="SUPFAM" id="SSF64268">
    <property type="entry name" value="PX domain"/>
    <property type="match status" value="1"/>
</dbReference>
<dbReference type="AlphaFoldDB" id="A0A0C2MCC6"/>
<dbReference type="Proteomes" id="UP000031668">
    <property type="component" value="Unassembled WGS sequence"/>
</dbReference>
<dbReference type="Pfam" id="PF02194">
    <property type="entry name" value="PXA"/>
    <property type="match status" value="1"/>
</dbReference>
<dbReference type="SMART" id="SM00313">
    <property type="entry name" value="PXA"/>
    <property type="match status" value="1"/>
</dbReference>
<evidence type="ECO:0000256" key="1">
    <source>
        <dbReference type="ARBA" id="ARBA00010883"/>
    </source>
</evidence>
<protein>
    <submittedName>
        <fullName evidence="4">Sorting nexin-13</fullName>
    </submittedName>
</protein>
<comment type="caution">
    <text evidence="4">The sequence shown here is derived from an EMBL/GenBank/DDBJ whole genome shotgun (WGS) entry which is preliminary data.</text>
</comment>
<evidence type="ECO:0000259" key="2">
    <source>
        <dbReference type="PROSITE" id="PS50195"/>
    </source>
</evidence>
<dbReference type="Gene3D" id="3.30.1520.10">
    <property type="entry name" value="Phox-like domain"/>
    <property type="match status" value="1"/>
</dbReference>
<dbReference type="OrthoDB" id="5772781at2759"/>
<dbReference type="InterPro" id="IPR013937">
    <property type="entry name" value="Sorting_nexin_C"/>
</dbReference>
<feature type="domain" description="PXA" evidence="3">
    <location>
        <begin position="27"/>
        <end position="213"/>
    </location>
</feature>
<gene>
    <name evidence="4" type="ORF">RF11_05496</name>
</gene>
<comment type="similarity">
    <text evidence="1">Belongs to the sorting nexin family.</text>
</comment>
<evidence type="ECO:0000313" key="4">
    <source>
        <dbReference type="EMBL" id="KII64706.1"/>
    </source>
</evidence>
<dbReference type="PANTHER" id="PTHR22775">
    <property type="entry name" value="SORTING NEXIN"/>
    <property type="match status" value="1"/>
</dbReference>
<dbReference type="SMART" id="SM00312">
    <property type="entry name" value="PX"/>
    <property type="match status" value="1"/>
</dbReference>
<dbReference type="PANTHER" id="PTHR22775:SF3">
    <property type="entry name" value="SORTING NEXIN-13"/>
    <property type="match status" value="1"/>
</dbReference>
<dbReference type="InterPro" id="IPR003114">
    <property type="entry name" value="Phox_assoc"/>
</dbReference>
<dbReference type="GO" id="GO:0035091">
    <property type="term" value="F:phosphatidylinositol binding"/>
    <property type="evidence" value="ECO:0007669"/>
    <property type="project" value="InterPro"/>
</dbReference>